<gene>
    <name evidence="3" type="ORF">HDF12_003273</name>
</gene>
<feature type="domain" description="Metallo-beta-lactamase" evidence="2">
    <location>
        <begin position="39"/>
        <end position="268"/>
    </location>
</feature>
<dbReference type="Gene3D" id="3.60.15.10">
    <property type="entry name" value="Ribonuclease Z/Hydroxyacylglutathione hydrolase-like"/>
    <property type="match status" value="1"/>
</dbReference>
<protein>
    <submittedName>
        <fullName evidence="3">L-ascorbate metabolism protein UlaG (Beta-lactamase superfamily)</fullName>
    </submittedName>
</protein>
<evidence type="ECO:0000313" key="3">
    <source>
        <dbReference type="EMBL" id="NYF52874.1"/>
    </source>
</evidence>
<keyword evidence="1" id="KW-0732">Signal</keyword>
<dbReference type="Proteomes" id="UP000534186">
    <property type="component" value="Unassembled WGS sequence"/>
</dbReference>
<dbReference type="InterPro" id="IPR001279">
    <property type="entry name" value="Metallo-B-lactamas"/>
</dbReference>
<name>A0A7Y9T625_9BACT</name>
<dbReference type="EMBL" id="JACCCV010000002">
    <property type="protein sequence ID" value="NYF52874.1"/>
    <property type="molecule type" value="Genomic_DNA"/>
</dbReference>
<dbReference type="InterPro" id="IPR036866">
    <property type="entry name" value="RibonucZ/Hydroxyglut_hydro"/>
</dbReference>
<proteinExistence type="predicted"/>
<organism evidence="3 4">
    <name type="scientific">Tunturiibacter lichenicola</name>
    <dbReference type="NCBI Taxonomy" id="2051959"/>
    <lineage>
        <taxon>Bacteria</taxon>
        <taxon>Pseudomonadati</taxon>
        <taxon>Acidobacteriota</taxon>
        <taxon>Terriglobia</taxon>
        <taxon>Terriglobales</taxon>
        <taxon>Acidobacteriaceae</taxon>
        <taxon>Tunturiibacter</taxon>
    </lineage>
</organism>
<accession>A0A7Y9T625</accession>
<dbReference type="SMART" id="SM00849">
    <property type="entry name" value="Lactamase_B"/>
    <property type="match status" value="1"/>
</dbReference>
<dbReference type="PANTHER" id="PTHR43546:SF3">
    <property type="entry name" value="UPF0173 METAL-DEPENDENT HYDROLASE MJ1163"/>
    <property type="match status" value="1"/>
</dbReference>
<dbReference type="InterPro" id="IPR050114">
    <property type="entry name" value="UPF0173_UPF0282_UlaG_hydrolase"/>
</dbReference>
<evidence type="ECO:0000313" key="4">
    <source>
        <dbReference type="Proteomes" id="UP000534186"/>
    </source>
</evidence>
<dbReference type="SUPFAM" id="SSF56281">
    <property type="entry name" value="Metallo-hydrolase/oxidoreductase"/>
    <property type="match status" value="1"/>
</dbReference>
<evidence type="ECO:0000256" key="1">
    <source>
        <dbReference type="SAM" id="SignalP"/>
    </source>
</evidence>
<feature type="signal peptide" evidence="1">
    <location>
        <begin position="1"/>
        <end position="20"/>
    </location>
</feature>
<feature type="chain" id="PRO_5031438228" evidence="1">
    <location>
        <begin position="21"/>
        <end position="319"/>
    </location>
</feature>
<evidence type="ECO:0000259" key="2">
    <source>
        <dbReference type="SMART" id="SM00849"/>
    </source>
</evidence>
<dbReference type="CDD" id="cd06262">
    <property type="entry name" value="metallo-hydrolase-like_MBL-fold"/>
    <property type="match status" value="1"/>
</dbReference>
<dbReference type="PANTHER" id="PTHR43546">
    <property type="entry name" value="UPF0173 METAL-DEPENDENT HYDROLASE MJ1163-RELATED"/>
    <property type="match status" value="1"/>
</dbReference>
<sequence length="319" mass="35160">MMKSWLVCFVFTVTVLTTLATQNQPTAEKNSQVVLKYLGTAGWEISDGTMTILIDPYLSRINGPPPPGGHPMPGDVRRAFRWDDVATPDIATIDSHIQRADFVLVTHTHYDHILDVPHIALKTGAAVIGTESTENVMRAYGVPEEKLITVRGGEDYQFGSFSLKVIPSIHSPLDHKRYFSSATAPAGMKAPLTLEQIHPEGGTLAYLIRFHGHQILAFGGMNYIEREIAGLEPDVALIGAGVSRKEIYDYSGRLMRDLHYPAIVLPTHWDNFLAPYSASQQPALEALQSFVQEIVAASPKTKVIVPKYFEAIPLETVAK</sequence>
<dbReference type="AlphaFoldDB" id="A0A7Y9T625"/>
<dbReference type="Pfam" id="PF12706">
    <property type="entry name" value="Lactamase_B_2"/>
    <property type="match status" value="1"/>
</dbReference>
<comment type="caution">
    <text evidence="3">The sequence shown here is derived from an EMBL/GenBank/DDBJ whole genome shotgun (WGS) entry which is preliminary data.</text>
</comment>
<reference evidence="3 4" key="1">
    <citation type="submission" date="2020-07" db="EMBL/GenBank/DDBJ databases">
        <title>Genomic Encyclopedia of Type Strains, Phase IV (KMG-V): Genome sequencing to study the core and pangenomes of soil and plant-associated prokaryotes.</title>
        <authorList>
            <person name="Whitman W."/>
        </authorList>
    </citation>
    <scope>NUCLEOTIDE SEQUENCE [LARGE SCALE GENOMIC DNA]</scope>
    <source>
        <strain evidence="3 4">M8UP30</strain>
    </source>
</reference>